<comment type="subunit">
    <text evidence="10">Component of the cytochrome c oxidase (complex IV, CIV), a multisubunit enzyme composed of a catalytic core of 3 subunits and several supernumerary subunits. The complex exists as a monomer or a dimer and forms supercomplexes (SCs) in the inner mitochondrial membrane with ubiquinol-cytochrome c oxidoreductase (cytochrome b-c1 complex, complex III, CIII).</text>
</comment>
<dbReference type="GO" id="GO:0006123">
    <property type="term" value="P:mitochondrial electron transport, cytochrome c to oxygen"/>
    <property type="evidence" value="ECO:0007669"/>
    <property type="project" value="UniProtKB-UniRule"/>
</dbReference>
<evidence type="ECO:0000256" key="4">
    <source>
        <dbReference type="ARBA" id="ARBA00022692"/>
    </source>
</evidence>
<dbReference type="EMBL" id="BABT02000069">
    <property type="protein sequence ID" value="GAA96001.1"/>
    <property type="molecule type" value="Genomic_DNA"/>
</dbReference>
<comment type="function">
    <text evidence="10">Component of the cytochrome c oxidase, the last enzyme in the mitochondrial electron transport chain which drives oxidative phosphorylation. The respiratory chain contains 3 multisubunit complexes succinate dehydrogenase (complex II, CII), ubiquinol-cytochrome c oxidoreductase (cytochrome b-c1 complex, complex III, CIII) and cytochrome c oxidase (complex IV, CIV), that cooperate to transfer electrons derived from NADH and succinate to molecular oxygen, creating an electrochemical gradient over the inner membrane that drives transmembrane transport and the ATP synthase. Cytochrome c oxidase is the component of the respiratory chain that catalyzes the reduction of oxygen to water. Electrons originating from reduced cytochrome c in the intermembrane space (IMS) are transferred via the dinuclear copper A center (CU(A)) of subunit 2 and heme A of subunit 1 to the active site in subunit 1, a binuclear center (BNC) formed by heme A3 and copper B (CU(B)). The BNC reduces molecular oxygen to 2 water molecules using 4 electrons from cytochrome c in the IMS and 4 protons from the mitochondrial matrix.</text>
</comment>
<dbReference type="OMA" id="YTNKPAF"/>
<feature type="transmembrane region" description="Helical" evidence="10">
    <location>
        <begin position="48"/>
        <end position="71"/>
    </location>
</feature>
<evidence type="ECO:0000256" key="10">
    <source>
        <dbReference type="RuleBase" id="RU368123"/>
    </source>
</evidence>
<reference evidence="11 12" key="2">
    <citation type="journal article" date="2012" name="Open Biol.">
        <title>Characteristics of nucleosomes and linker DNA regions on the genome of the basidiomycete Mixia osmundae revealed by mono- and dinucleosome mapping.</title>
        <authorList>
            <person name="Nishida H."/>
            <person name="Kondo S."/>
            <person name="Matsumoto T."/>
            <person name="Suzuki Y."/>
            <person name="Yoshikawa H."/>
            <person name="Taylor T.D."/>
            <person name="Sugiyama J."/>
        </authorList>
    </citation>
    <scope>NUCLEOTIDE SEQUENCE [LARGE SCALE GENOMIC DNA]</scope>
    <source>
        <strain evidence="12">CBS 9802 / IAM 14324 / JCM 22182 / KY 12970</strain>
    </source>
</reference>
<keyword evidence="7 10" id="KW-1133">Transmembrane helix</keyword>
<keyword evidence="5 10" id="KW-0999">Mitochondrion inner membrane</keyword>
<dbReference type="eggNOG" id="ENOG502R2QE">
    <property type="taxonomic scope" value="Eukaryota"/>
</dbReference>
<gene>
    <name evidence="11" type="primary">Mo02661</name>
    <name evidence="11" type="ORF">E5Q_02661</name>
</gene>
<dbReference type="PANTHER" id="PTHR13313:SF0">
    <property type="entry name" value="CYTOCHROME C OXIDASE SUBUNIT 7C, MITOCHONDRIAL"/>
    <property type="match status" value="1"/>
</dbReference>
<reference evidence="11 12" key="1">
    <citation type="journal article" date="2011" name="J. Gen. Appl. Microbiol.">
        <title>Draft genome sequencing of the enigmatic basidiomycete Mixia osmundae.</title>
        <authorList>
            <person name="Nishida H."/>
            <person name="Nagatsuka Y."/>
            <person name="Sugiyama J."/>
        </authorList>
    </citation>
    <scope>NUCLEOTIDE SEQUENCE [LARGE SCALE GENOMIC DNA]</scope>
    <source>
        <strain evidence="12">CBS 9802 / IAM 14324 / JCM 22182 / KY 12970</strain>
    </source>
</reference>
<evidence type="ECO:0000256" key="1">
    <source>
        <dbReference type="ARBA" id="ARBA00004434"/>
    </source>
</evidence>
<proteinExistence type="inferred from homology"/>
<comment type="pathway">
    <text evidence="2 10">Energy metabolism; oxidative phosphorylation.</text>
</comment>
<accession>G7DZJ1</accession>
<keyword evidence="4 10" id="KW-0812">Transmembrane</keyword>
<dbReference type="RefSeq" id="XP_014565553.1">
    <property type="nucleotide sequence ID" value="XM_014710067.1"/>
</dbReference>
<comment type="caution">
    <text evidence="11">The sequence shown here is derived from an EMBL/GenBank/DDBJ whole genome shotgun (WGS) entry which is preliminary data.</text>
</comment>
<dbReference type="UniPathway" id="UPA00705"/>
<keyword evidence="6 10" id="KW-0809">Transit peptide</keyword>
<dbReference type="Pfam" id="PF02935">
    <property type="entry name" value="COX7C"/>
    <property type="match status" value="1"/>
</dbReference>
<evidence type="ECO:0000313" key="11">
    <source>
        <dbReference type="EMBL" id="GAA96001.1"/>
    </source>
</evidence>
<keyword evidence="9 10" id="KW-0472">Membrane</keyword>
<dbReference type="PANTHER" id="PTHR13313">
    <property type="entry name" value="CYTOCHROME C OXIDASE SUBUNIT VIIC"/>
    <property type="match status" value="1"/>
</dbReference>
<dbReference type="SUPFAM" id="SSF81427">
    <property type="entry name" value="Mitochondrial cytochrome c oxidase subunit VIIc (aka VIIIa)"/>
    <property type="match status" value="1"/>
</dbReference>
<evidence type="ECO:0000256" key="2">
    <source>
        <dbReference type="ARBA" id="ARBA00004673"/>
    </source>
</evidence>
<dbReference type="AlphaFoldDB" id="G7DZJ1"/>
<dbReference type="STRING" id="764103.G7DZJ1"/>
<comment type="subcellular location">
    <subcellularLocation>
        <location evidence="1 10">Mitochondrion inner membrane</location>
        <topology evidence="1 10">Single-pass membrane protein</topology>
    </subcellularLocation>
</comment>
<name>G7DZJ1_MIXOS</name>
<dbReference type="InterPro" id="IPR004202">
    <property type="entry name" value="COX7C/Cox8"/>
</dbReference>
<dbReference type="Gene3D" id="4.10.49.10">
    <property type="entry name" value="Cytochrome c oxidase subunit VIIc"/>
    <property type="match status" value="1"/>
</dbReference>
<dbReference type="GO" id="GO:0045277">
    <property type="term" value="C:respiratory chain complex IV"/>
    <property type="evidence" value="ECO:0007669"/>
    <property type="project" value="UniProtKB-UniRule"/>
</dbReference>
<dbReference type="OrthoDB" id="9974841at2759"/>
<dbReference type="HOGENOM" id="CLU_169812_2_0_1"/>
<evidence type="ECO:0000256" key="9">
    <source>
        <dbReference type="ARBA" id="ARBA00023136"/>
    </source>
</evidence>
<dbReference type="Proteomes" id="UP000009131">
    <property type="component" value="Unassembled WGS sequence"/>
</dbReference>
<organism evidence="11 12">
    <name type="scientific">Mixia osmundae (strain CBS 9802 / IAM 14324 / JCM 22182 / KY 12970)</name>
    <dbReference type="NCBI Taxonomy" id="764103"/>
    <lineage>
        <taxon>Eukaryota</taxon>
        <taxon>Fungi</taxon>
        <taxon>Dikarya</taxon>
        <taxon>Basidiomycota</taxon>
        <taxon>Pucciniomycotina</taxon>
        <taxon>Mixiomycetes</taxon>
        <taxon>Mixiales</taxon>
        <taxon>Mixiaceae</taxon>
        <taxon>Mixia</taxon>
    </lineage>
</organism>
<evidence type="ECO:0000256" key="7">
    <source>
        <dbReference type="ARBA" id="ARBA00022989"/>
    </source>
</evidence>
<sequence>MQMIARNALRQSALASRQPVLRMSARSVHIENTVNNNMPFSYTNKPAFATKVAVFFVSGFSIPFIAAAWQLHKSAA</sequence>
<evidence type="ECO:0000256" key="8">
    <source>
        <dbReference type="ARBA" id="ARBA00023128"/>
    </source>
</evidence>
<evidence type="ECO:0000256" key="6">
    <source>
        <dbReference type="ARBA" id="ARBA00022946"/>
    </source>
</evidence>
<dbReference type="GO" id="GO:0005743">
    <property type="term" value="C:mitochondrial inner membrane"/>
    <property type="evidence" value="ECO:0007669"/>
    <property type="project" value="UniProtKB-SubCell"/>
</dbReference>
<keyword evidence="8 10" id="KW-0496">Mitochondrion</keyword>
<comment type="similarity">
    <text evidence="3 10">Belongs to the cytochrome c oxidase VIIc family.</text>
</comment>
<dbReference type="InterPro" id="IPR036636">
    <property type="entry name" value="COX7C/Cox8_sf"/>
</dbReference>
<protein>
    <recommendedName>
        <fullName evidence="10">Cytochrome c oxidase subunit 8, mitochondrial</fullName>
    </recommendedName>
    <alternativeName>
        <fullName evidence="10">Cytochrome c oxidase polypeptide VIII</fullName>
    </alternativeName>
</protein>
<evidence type="ECO:0000256" key="5">
    <source>
        <dbReference type="ARBA" id="ARBA00022792"/>
    </source>
</evidence>
<evidence type="ECO:0000256" key="3">
    <source>
        <dbReference type="ARBA" id="ARBA00010514"/>
    </source>
</evidence>
<evidence type="ECO:0000313" key="12">
    <source>
        <dbReference type="Proteomes" id="UP000009131"/>
    </source>
</evidence>
<keyword evidence="12" id="KW-1185">Reference proteome</keyword>
<dbReference type="InParanoid" id="G7DZJ1"/>